<feature type="compositionally biased region" description="Polar residues" evidence="1">
    <location>
        <begin position="31"/>
        <end position="40"/>
    </location>
</feature>
<feature type="region of interest" description="Disordered" evidence="1">
    <location>
        <begin position="339"/>
        <end position="438"/>
    </location>
</feature>
<feature type="compositionally biased region" description="Low complexity" evidence="1">
    <location>
        <begin position="254"/>
        <end position="270"/>
    </location>
</feature>
<evidence type="ECO:0000256" key="1">
    <source>
        <dbReference type="SAM" id="MobiDB-lite"/>
    </source>
</evidence>
<reference evidence="2 3" key="1">
    <citation type="submission" date="2024-05" db="EMBL/GenBank/DDBJ databases">
        <title>Culex pipiens pipiens assembly and annotation.</title>
        <authorList>
            <person name="Alout H."/>
            <person name="Durand T."/>
        </authorList>
    </citation>
    <scope>NUCLEOTIDE SEQUENCE [LARGE SCALE GENOMIC DNA]</scope>
    <source>
        <strain evidence="2">HA-2024</strain>
        <tissue evidence="2">Whole body</tissue>
    </source>
</reference>
<evidence type="ECO:0000313" key="3">
    <source>
        <dbReference type="Proteomes" id="UP001562425"/>
    </source>
</evidence>
<dbReference type="AlphaFoldDB" id="A0ABD1CET8"/>
<dbReference type="Proteomes" id="UP001562425">
    <property type="component" value="Unassembled WGS sequence"/>
</dbReference>
<dbReference type="EMBL" id="JBEHCU010012984">
    <property type="protein sequence ID" value="KAL1374868.1"/>
    <property type="molecule type" value="Genomic_DNA"/>
</dbReference>
<feature type="compositionally biased region" description="Low complexity" evidence="1">
    <location>
        <begin position="350"/>
        <end position="361"/>
    </location>
</feature>
<feature type="compositionally biased region" description="Low complexity" evidence="1">
    <location>
        <begin position="423"/>
        <end position="438"/>
    </location>
</feature>
<proteinExistence type="predicted"/>
<feature type="compositionally biased region" description="Polar residues" evidence="1">
    <location>
        <begin position="97"/>
        <end position="113"/>
    </location>
</feature>
<feature type="compositionally biased region" description="Basic and acidic residues" evidence="1">
    <location>
        <begin position="162"/>
        <end position="173"/>
    </location>
</feature>
<feature type="region of interest" description="Disordered" evidence="1">
    <location>
        <begin position="25"/>
        <end position="283"/>
    </location>
</feature>
<feature type="compositionally biased region" description="Low complexity" evidence="1">
    <location>
        <begin position="402"/>
        <end position="416"/>
    </location>
</feature>
<name>A0ABD1CET8_CULPP</name>
<feature type="compositionally biased region" description="Polar residues" evidence="1">
    <location>
        <begin position="151"/>
        <end position="161"/>
    </location>
</feature>
<sequence length="438" mass="47808">MDRLKQVWQNYKEISPAFQNRAKCATDPLESDSNISSASNHDPENEYASPSADYTGYANYPTDQQASADTAAVAQNYSSPSPNQSANVARDDVNYEGSKNVSRPGSTAAQYRQPTADDVPASRPSQGKVSRPESQTSDRQQYGKQPQQQQELSRTSSVNDYNESKGKRSDSRLSRASISNEDATKLQGKEPEFGRPDGERSSRVGAGGGDSAKPDGTGSITQQGSVDQSYAQPADQYQPSDETYAENTAGYDTSQYDPSQQQQQYDPSQYEGYGDQQHNHMMHSSTPLSKYMMNQAATPPEVHSPQHNSQHPHPHPFQPPPQSHWNKLKALEMWGTHAVAHGPEEPPTEPSSSTSNLPPSNGRNSSLPRQLPQSCHFQPIHHHQQSPHCPRLSISSPSLFGTSSPESSLTPSPTSTVLKNYDSAAASPSPQASAERKQ</sequence>
<feature type="compositionally biased region" description="Low complexity" evidence="1">
    <location>
        <begin position="140"/>
        <end position="150"/>
    </location>
</feature>
<feature type="compositionally biased region" description="Polar residues" evidence="1">
    <location>
        <begin position="218"/>
        <end position="241"/>
    </location>
</feature>
<keyword evidence="3" id="KW-1185">Reference proteome</keyword>
<feature type="compositionally biased region" description="Polar residues" evidence="1">
    <location>
        <begin position="61"/>
        <end position="87"/>
    </location>
</feature>
<gene>
    <name evidence="2" type="ORF">pipiens_004800</name>
</gene>
<feature type="compositionally biased region" description="Polar residues" evidence="1">
    <location>
        <begin position="362"/>
        <end position="376"/>
    </location>
</feature>
<accession>A0ABD1CET8</accession>
<feature type="compositionally biased region" description="Basic and acidic residues" evidence="1">
    <location>
        <begin position="182"/>
        <end position="202"/>
    </location>
</feature>
<feature type="compositionally biased region" description="Polar residues" evidence="1">
    <location>
        <begin position="123"/>
        <end position="139"/>
    </location>
</feature>
<evidence type="ECO:0000313" key="2">
    <source>
        <dbReference type="EMBL" id="KAL1374868.1"/>
    </source>
</evidence>
<comment type="caution">
    <text evidence="2">The sequence shown here is derived from an EMBL/GenBank/DDBJ whole genome shotgun (WGS) entry which is preliminary data.</text>
</comment>
<protein>
    <submittedName>
        <fullName evidence="2">Uncharacterized protein</fullName>
    </submittedName>
</protein>
<organism evidence="2 3">
    <name type="scientific">Culex pipiens pipiens</name>
    <name type="common">Northern house mosquito</name>
    <dbReference type="NCBI Taxonomy" id="38569"/>
    <lineage>
        <taxon>Eukaryota</taxon>
        <taxon>Metazoa</taxon>
        <taxon>Ecdysozoa</taxon>
        <taxon>Arthropoda</taxon>
        <taxon>Hexapoda</taxon>
        <taxon>Insecta</taxon>
        <taxon>Pterygota</taxon>
        <taxon>Neoptera</taxon>
        <taxon>Endopterygota</taxon>
        <taxon>Diptera</taxon>
        <taxon>Nematocera</taxon>
        <taxon>Culicoidea</taxon>
        <taxon>Culicidae</taxon>
        <taxon>Culicinae</taxon>
        <taxon>Culicini</taxon>
        <taxon>Culex</taxon>
        <taxon>Culex</taxon>
    </lineage>
</organism>
<feature type="region of interest" description="Disordered" evidence="1">
    <location>
        <begin position="298"/>
        <end position="324"/>
    </location>
</feature>